<dbReference type="Gene3D" id="3.40.50.2300">
    <property type="match status" value="1"/>
</dbReference>
<dbReference type="CDD" id="cd17557">
    <property type="entry name" value="REC_Rcp-like"/>
    <property type="match status" value="1"/>
</dbReference>
<dbReference type="Pfam" id="PF00072">
    <property type="entry name" value="Response_reg"/>
    <property type="match status" value="1"/>
</dbReference>
<evidence type="ECO:0000313" key="3">
    <source>
        <dbReference type="EMBL" id="BCX81239.1"/>
    </source>
</evidence>
<evidence type="ECO:0000256" key="1">
    <source>
        <dbReference type="PROSITE-ProRule" id="PRU00169"/>
    </source>
</evidence>
<protein>
    <submittedName>
        <fullName evidence="3">Two-component system, response regulator</fullName>
    </submittedName>
</protein>
<name>A0AAU9C5Q3_9GAMM</name>
<dbReference type="InterPro" id="IPR001789">
    <property type="entry name" value="Sig_transdc_resp-reg_receiver"/>
</dbReference>
<dbReference type="SMART" id="SM00448">
    <property type="entry name" value="REC"/>
    <property type="match status" value="1"/>
</dbReference>
<sequence>MANRVEVVRDGAEALDYLFATGPYAHRAGKELPAVVLLDLMLPKLSGLEVLARIRGDSRTRRLPVVILTSSDDEKDLVRSYYLGSNSYVRKPIDPGEFTRAVAQVGLYWLALNQPPPPSQ</sequence>
<dbReference type="PANTHER" id="PTHR44520:SF1">
    <property type="entry name" value="TWO-COMPONENT SYSTEM REGULATORY PROTEIN"/>
    <property type="match status" value="1"/>
</dbReference>
<dbReference type="PROSITE" id="PS50110">
    <property type="entry name" value="RESPONSE_REGULATORY"/>
    <property type="match status" value="1"/>
</dbReference>
<evidence type="ECO:0000313" key="4">
    <source>
        <dbReference type="Proteomes" id="UP001321825"/>
    </source>
</evidence>
<dbReference type="Proteomes" id="UP001321825">
    <property type="component" value="Chromosome"/>
</dbReference>
<evidence type="ECO:0000259" key="2">
    <source>
        <dbReference type="PROSITE" id="PS50110"/>
    </source>
</evidence>
<keyword evidence="1" id="KW-0597">Phosphoprotein</keyword>
<reference evidence="4" key="1">
    <citation type="journal article" date="2024" name="Int. J. Syst. Evol. Microbiol.">
        <title>Methylomarinovum tepidoasis sp. nov., a moderately thermophilic methanotroph of the family Methylothermaceae isolated from a deep-sea hydrothermal field.</title>
        <authorList>
            <person name="Hirayama H."/>
            <person name="Takaki Y."/>
            <person name="Abe M."/>
            <person name="Miyazaki M."/>
            <person name="Uematsu K."/>
            <person name="Matsui Y."/>
            <person name="Takai K."/>
        </authorList>
    </citation>
    <scope>NUCLEOTIDE SEQUENCE [LARGE SCALE GENOMIC DNA]</scope>
    <source>
        <strain evidence="4">IT-9</strain>
    </source>
</reference>
<feature type="modified residue" description="4-aspartylphosphate" evidence="1">
    <location>
        <position position="39"/>
    </location>
</feature>
<proteinExistence type="predicted"/>
<dbReference type="InterPro" id="IPR011006">
    <property type="entry name" value="CheY-like_superfamily"/>
</dbReference>
<dbReference type="SUPFAM" id="SSF52172">
    <property type="entry name" value="CheY-like"/>
    <property type="match status" value="1"/>
</dbReference>
<dbReference type="InterPro" id="IPR052893">
    <property type="entry name" value="TCS_response_regulator"/>
</dbReference>
<dbReference type="KEGG" id="mcau:MIT9_P0817"/>
<dbReference type="PANTHER" id="PTHR44520">
    <property type="entry name" value="RESPONSE REGULATOR RCP1-RELATED"/>
    <property type="match status" value="1"/>
</dbReference>
<dbReference type="AlphaFoldDB" id="A0AAU9C5Q3"/>
<dbReference type="GO" id="GO:0000160">
    <property type="term" value="P:phosphorelay signal transduction system"/>
    <property type="evidence" value="ECO:0007669"/>
    <property type="project" value="InterPro"/>
</dbReference>
<keyword evidence="4" id="KW-1185">Reference proteome</keyword>
<gene>
    <name evidence="3" type="ORF">MIT9_P0817</name>
</gene>
<feature type="domain" description="Response regulatory" evidence="2">
    <location>
        <begin position="1"/>
        <end position="106"/>
    </location>
</feature>
<dbReference type="EMBL" id="AP024714">
    <property type="protein sequence ID" value="BCX81239.1"/>
    <property type="molecule type" value="Genomic_DNA"/>
</dbReference>
<accession>A0AAU9C5Q3</accession>
<organism evidence="3 4">
    <name type="scientific">Methylomarinovum caldicuralii</name>
    <dbReference type="NCBI Taxonomy" id="438856"/>
    <lineage>
        <taxon>Bacteria</taxon>
        <taxon>Pseudomonadati</taxon>
        <taxon>Pseudomonadota</taxon>
        <taxon>Gammaproteobacteria</taxon>
        <taxon>Methylococcales</taxon>
        <taxon>Methylothermaceae</taxon>
        <taxon>Methylomarinovum</taxon>
    </lineage>
</organism>